<dbReference type="InterPro" id="IPR000225">
    <property type="entry name" value="Armadillo"/>
</dbReference>
<evidence type="ECO:0000256" key="1">
    <source>
        <dbReference type="PROSITE-ProRule" id="PRU00259"/>
    </source>
</evidence>
<dbReference type="Pfam" id="PF23005">
    <property type="entry name" value="DUF7032"/>
    <property type="match status" value="1"/>
</dbReference>
<dbReference type="InterPro" id="IPR011989">
    <property type="entry name" value="ARM-like"/>
</dbReference>
<dbReference type="Proteomes" id="UP000636800">
    <property type="component" value="Chromosome 11"/>
</dbReference>
<evidence type="ECO:0000259" key="3">
    <source>
        <dbReference type="Pfam" id="PF25598"/>
    </source>
</evidence>
<gene>
    <name evidence="4" type="ORF">HPP92_021878</name>
</gene>
<dbReference type="SUPFAM" id="SSF48371">
    <property type="entry name" value="ARM repeat"/>
    <property type="match status" value="1"/>
</dbReference>
<dbReference type="PROSITE" id="PS50176">
    <property type="entry name" value="ARM_REPEAT"/>
    <property type="match status" value="1"/>
</dbReference>
<dbReference type="SMART" id="SM00185">
    <property type="entry name" value="ARM"/>
    <property type="match status" value="5"/>
</dbReference>
<dbReference type="PANTHER" id="PTHR46043:SF2">
    <property type="entry name" value="ARM REPEAT SUPERFAMILY PROTEIN"/>
    <property type="match status" value="1"/>
</dbReference>
<accession>A0A835PZY9</accession>
<keyword evidence="5" id="KW-1185">Reference proteome</keyword>
<sequence length="579" mass="61256">MNPASPPPSHCTAGDTIEMIISHILPALLVASLSVKSLVGRWRVIHTKFSILLSSLSTAARYPHSTDNPLFVDLIPKILSTLRSLECLSSRCLDATLPGGKLHLQSDIDISSATLPPLHDLDILLRSGLLYNPNQHSSAIVLPLPLPSASRAELSLFIRELFARLQIGTIDLKAKALDSLLQFLSSDSQKLAPVVAEEGDITFLIRLLDPSSHSLIRDSATAVVSLLATASDASRRSLFDEGALGALLRLLDAGSLAVKEKAAAAIEAISADTSNAWAISAYGGVTILINACRPGGGSSTVQGLAAASLSHISAIDELRASMTEEDAIPVLIDLLASGPPSAWKSATLCLCSLAFFGGDEIRLSIVEGGGLRHLLQLLLDPWPSDPGLVEHALRAIPALSFSPAASKTLSASPSFFVHLSDLIRQGTASIQFTAASVLCNLLPNEDVKRSMAPCMASLIKMLQSRKPASAQETASRALLSLLSVRSNRKELVHDEKSISRLVKMLCPLQDEINKEFPVSVLLSLAAGGGGGCRRRLAEAGACSALQKLAEGDVPGARKAHQRISGGRIKNLFSSLGRRD</sequence>
<dbReference type="Gene3D" id="1.25.10.10">
    <property type="entry name" value="Leucine-rich Repeat Variant"/>
    <property type="match status" value="2"/>
</dbReference>
<protein>
    <recommendedName>
        <fullName evidence="6">ARM repeat superfamily protein</fullName>
    </recommendedName>
</protein>
<dbReference type="InterPro" id="IPR054296">
    <property type="entry name" value="DUF7032"/>
</dbReference>
<feature type="domain" description="U-box" evidence="3">
    <location>
        <begin position="173"/>
        <end position="341"/>
    </location>
</feature>
<name>A0A835PZY9_VANPL</name>
<comment type="caution">
    <text evidence="4">The sequence shown here is derived from an EMBL/GenBank/DDBJ whole genome shotgun (WGS) entry which is preliminary data.</text>
</comment>
<evidence type="ECO:0000259" key="2">
    <source>
        <dbReference type="Pfam" id="PF23005"/>
    </source>
</evidence>
<dbReference type="EMBL" id="JADCNL010000011">
    <property type="protein sequence ID" value="KAG0461581.1"/>
    <property type="molecule type" value="Genomic_DNA"/>
</dbReference>
<organism evidence="4 5">
    <name type="scientific">Vanilla planifolia</name>
    <name type="common">Vanilla</name>
    <dbReference type="NCBI Taxonomy" id="51239"/>
    <lineage>
        <taxon>Eukaryota</taxon>
        <taxon>Viridiplantae</taxon>
        <taxon>Streptophyta</taxon>
        <taxon>Embryophyta</taxon>
        <taxon>Tracheophyta</taxon>
        <taxon>Spermatophyta</taxon>
        <taxon>Magnoliopsida</taxon>
        <taxon>Liliopsida</taxon>
        <taxon>Asparagales</taxon>
        <taxon>Orchidaceae</taxon>
        <taxon>Vanilloideae</taxon>
        <taxon>Vanilleae</taxon>
        <taxon>Vanilla</taxon>
    </lineage>
</organism>
<dbReference type="Pfam" id="PF25598">
    <property type="entry name" value="ARM_PUB"/>
    <property type="match status" value="1"/>
</dbReference>
<dbReference type="AlphaFoldDB" id="A0A835PZY9"/>
<feature type="domain" description="DUF7032" evidence="2">
    <location>
        <begin position="22"/>
        <end position="128"/>
    </location>
</feature>
<evidence type="ECO:0008006" key="6">
    <source>
        <dbReference type="Google" id="ProtNLM"/>
    </source>
</evidence>
<evidence type="ECO:0000313" key="4">
    <source>
        <dbReference type="EMBL" id="KAG0461581.1"/>
    </source>
</evidence>
<proteinExistence type="predicted"/>
<feature type="repeat" description="ARM" evidence="1">
    <location>
        <begin position="242"/>
        <end position="284"/>
    </location>
</feature>
<dbReference type="InterPro" id="IPR058678">
    <property type="entry name" value="ARM_PUB"/>
</dbReference>
<evidence type="ECO:0000313" key="5">
    <source>
        <dbReference type="Proteomes" id="UP000636800"/>
    </source>
</evidence>
<reference evidence="4 5" key="1">
    <citation type="journal article" date="2020" name="Nat. Food">
        <title>A phased Vanilla planifolia genome enables genetic improvement of flavour and production.</title>
        <authorList>
            <person name="Hasing T."/>
            <person name="Tang H."/>
            <person name="Brym M."/>
            <person name="Khazi F."/>
            <person name="Huang T."/>
            <person name="Chambers A.H."/>
        </authorList>
    </citation>
    <scope>NUCLEOTIDE SEQUENCE [LARGE SCALE GENOMIC DNA]</scope>
    <source>
        <tissue evidence="4">Leaf</tissue>
    </source>
</reference>
<dbReference type="InterPro" id="IPR016024">
    <property type="entry name" value="ARM-type_fold"/>
</dbReference>
<dbReference type="PANTHER" id="PTHR46043">
    <property type="entry name" value="ARM REPEAT SUPERFAMILY PROTEIN"/>
    <property type="match status" value="1"/>
</dbReference>
<dbReference type="OrthoDB" id="655030at2759"/>